<organism evidence="1">
    <name type="scientific">Siphoviridae sp. ctAvf12</name>
    <dbReference type="NCBI Taxonomy" id="2826185"/>
    <lineage>
        <taxon>Viruses</taxon>
        <taxon>Duplodnaviria</taxon>
        <taxon>Heunggongvirae</taxon>
        <taxon>Uroviricota</taxon>
        <taxon>Caudoviricetes</taxon>
    </lineage>
</organism>
<reference evidence="1" key="1">
    <citation type="journal article" date="2021" name="Proc. Natl. Acad. Sci. U.S.A.">
        <title>A Catalog of Tens of Thousands of Viruses from Human Metagenomes Reveals Hidden Associations with Chronic Diseases.</title>
        <authorList>
            <person name="Tisza M.J."/>
            <person name="Buck C.B."/>
        </authorList>
    </citation>
    <scope>NUCLEOTIDE SEQUENCE</scope>
    <source>
        <strain evidence="1">CtAvf12</strain>
    </source>
</reference>
<keyword evidence="1" id="KW-0689">Ribosomal protein</keyword>
<protein>
    <submittedName>
        <fullName evidence="1">30S ribosomal protein S11</fullName>
    </submittedName>
</protein>
<evidence type="ECO:0000313" key="1">
    <source>
        <dbReference type="EMBL" id="DAE19678.1"/>
    </source>
</evidence>
<name>A0A8S5QK67_9CAUD</name>
<keyword evidence="1" id="KW-0687">Ribonucleoprotein</keyword>
<accession>A0A8S5QK67</accession>
<sequence length="64" mass="7255">MCDYCRGYDGLDAAEGGPDAILIRWTLDGYPTITVDHPHDNYGTWSIPINFCPFCGRKLEKMDE</sequence>
<dbReference type="EMBL" id="BK015682">
    <property type="protein sequence ID" value="DAE19678.1"/>
    <property type="molecule type" value="Genomic_DNA"/>
</dbReference>
<proteinExistence type="predicted"/>